<dbReference type="EMBL" id="LBNE01000015">
    <property type="protein sequence ID" value="KKO70421.1"/>
    <property type="molecule type" value="Genomic_DNA"/>
</dbReference>
<feature type="transmembrane region" description="Helical" evidence="6">
    <location>
        <begin position="36"/>
        <end position="59"/>
    </location>
</feature>
<dbReference type="RefSeq" id="WP_068374879.1">
    <property type="nucleotide sequence ID" value="NZ_JALJXQ010000004.1"/>
</dbReference>
<dbReference type="Proteomes" id="UP000078084">
    <property type="component" value="Unassembled WGS sequence"/>
</dbReference>
<dbReference type="STRING" id="206506.AAV32_16235"/>
<dbReference type="InterPro" id="IPR001123">
    <property type="entry name" value="LeuE-type"/>
</dbReference>
<proteinExistence type="predicted"/>
<evidence type="ECO:0000256" key="5">
    <source>
        <dbReference type="ARBA" id="ARBA00023136"/>
    </source>
</evidence>
<feature type="transmembrane region" description="Helical" evidence="6">
    <location>
        <begin position="147"/>
        <end position="171"/>
    </location>
</feature>
<dbReference type="GO" id="GO:0005886">
    <property type="term" value="C:plasma membrane"/>
    <property type="evidence" value="ECO:0007669"/>
    <property type="project" value="UniProtKB-SubCell"/>
</dbReference>
<feature type="transmembrane region" description="Helical" evidence="6">
    <location>
        <begin position="71"/>
        <end position="88"/>
    </location>
</feature>
<dbReference type="GO" id="GO:0015171">
    <property type="term" value="F:amino acid transmembrane transporter activity"/>
    <property type="evidence" value="ECO:0007669"/>
    <property type="project" value="TreeGrafter"/>
</dbReference>
<comment type="caution">
    <text evidence="7">The sequence shown here is derived from an EMBL/GenBank/DDBJ whole genome shotgun (WGS) entry which is preliminary data.</text>
</comment>
<dbReference type="PATRIC" id="fig|206506.3.peg.3457"/>
<dbReference type="PANTHER" id="PTHR30086">
    <property type="entry name" value="ARGININE EXPORTER PROTEIN ARGO"/>
    <property type="match status" value="1"/>
</dbReference>
<evidence type="ECO:0000256" key="3">
    <source>
        <dbReference type="ARBA" id="ARBA00022692"/>
    </source>
</evidence>
<evidence type="ECO:0000313" key="8">
    <source>
        <dbReference type="Proteomes" id="UP000078084"/>
    </source>
</evidence>
<evidence type="ECO:0000256" key="4">
    <source>
        <dbReference type="ARBA" id="ARBA00022989"/>
    </source>
</evidence>
<organism evidence="7 8">
    <name type="scientific">Kerstersia gyiorum</name>
    <dbReference type="NCBI Taxonomy" id="206506"/>
    <lineage>
        <taxon>Bacteria</taxon>
        <taxon>Pseudomonadati</taxon>
        <taxon>Pseudomonadota</taxon>
        <taxon>Betaproteobacteria</taxon>
        <taxon>Burkholderiales</taxon>
        <taxon>Alcaligenaceae</taxon>
        <taxon>Kerstersia</taxon>
    </lineage>
</organism>
<keyword evidence="2" id="KW-1003">Cell membrane</keyword>
<dbReference type="PANTHER" id="PTHR30086:SF17">
    <property type="entry name" value="LYSE FAMILY TRANSLOCATOR"/>
    <property type="match status" value="1"/>
</dbReference>
<gene>
    <name evidence="7" type="ORF">AAV32_16235</name>
</gene>
<sequence>MSTFLLIASAHFFALLAPGPDFLLITRLAAGNGLRVAASACLGIALANGLFIAIAFAGLDLLKPDTMLFRGLQMAGGAYLLYLALALMRSSKPSSPGAERQLPAHAPRLSWARALGMGGLSALLNPKNALFYGSLASMLASTHTPSLWLWLCGIWMFCVVLAWDLLVAALIGNPWAQRHYHRWLPVVERICGLLLGLLGLLMLWQGLTPKK</sequence>
<feature type="transmembrane region" description="Helical" evidence="6">
    <location>
        <begin position="6"/>
        <end position="24"/>
    </location>
</feature>
<feature type="transmembrane region" description="Helical" evidence="6">
    <location>
        <begin position="183"/>
        <end position="204"/>
    </location>
</feature>
<evidence type="ECO:0000256" key="6">
    <source>
        <dbReference type="SAM" id="Phobius"/>
    </source>
</evidence>
<evidence type="ECO:0000256" key="2">
    <source>
        <dbReference type="ARBA" id="ARBA00022475"/>
    </source>
</evidence>
<evidence type="ECO:0008006" key="9">
    <source>
        <dbReference type="Google" id="ProtNLM"/>
    </source>
</evidence>
<keyword evidence="3 6" id="KW-0812">Transmembrane</keyword>
<reference evidence="7 8" key="1">
    <citation type="submission" date="2015-04" db="EMBL/GenBank/DDBJ databases">
        <title>Genome sequence of Kerstersia gyiorum CG1.</title>
        <authorList>
            <person name="Greninger A.L."/>
            <person name="Kozyreva V."/>
            <person name="Chaturvedi V."/>
        </authorList>
    </citation>
    <scope>NUCLEOTIDE SEQUENCE [LARGE SCALE GENOMIC DNA]</scope>
    <source>
        <strain evidence="7 8">CG1</strain>
    </source>
</reference>
<dbReference type="Pfam" id="PF01810">
    <property type="entry name" value="LysE"/>
    <property type="match status" value="1"/>
</dbReference>
<evidence type="ECO:0000313" key="7">
    <source>
        <dbReference type="EMBL" id="KKO70421.1"/>
    </source>
</evidence>
<evidence type="ECO:0000256" key="1">
    <source>
        <dbReference type="ARBA" id="ARBA00004651"/>
    </source>
</evidence>
<keyword evidence="4 6" id="KW-1133">Transmembrane helix</keyword>
<comment type="subcellular location">
    <subcellularLocation>
        <location evidence="1">Cell membrane</location>
        <topology evidence="1">Multi-pass membrane protein</topology>
    </subcellularLocation>
</comment>
<keyword evidence="5 6" id="KW-0472">Membrane</keyword>
<name>A0A171KNF4_9BURK</name>
<protein>
    <recommendedName>
        <fullName evidence="9">Threonine/homoserine/homoserine lactone efflux protein</fullName>
    </recommendedName>
</protein>
<accession>A0A171KNF4</accession>
<keyword evidence="8" id="KW-1185">Reference proteome</keyword>
<dbReference type="AlphaFoldDB" id="A0A171KNF4"/>